<keyword evidence="3 4" id="KW-0648">Protein biosynthesis</keyword>
<comment type="caution">
    <text evidence="7">The sequence shown here is derived from an EMBL/GenBank/DDBJ whole genome shotgun (WGS) entry which is preliminary data.</text>
</comment>
<evidence type="ECO:0000313" key="8">
    <source>
        <dbReference type="Proteomes" id="UP000176504"/>
    </source>
</evidence>
<dbReference type="Gene3D" id="3.30.160.20">
    <property type="match status" value="1"/>
</dbReference>
<protein>
    <recommendedName>
        <fullName evidence="4 5">Peptide chain release factor 2</fullName>
        <shortName evidence="4">RF-2</shortName>
    </recommendedName>
</protein>
<dbReference type="PANTHER" id="PTHR43116">
    <property type="entry name" value="PEPTIDE CHAIN RELEASE FACTOR 2"/>
    <property type="match status" value="1"/>
</dbReference>
<dbReference type="HAMAP" id="MF_00094">
    <property type="entry name" value="Rel_fac_2"/>
    <property type="match status" value="1"/>
</dbReference>
<evidence type="ECO:0000256" key="4">
    <source>
        <dbReference type="HAMAP-Rule" id="MF_00094"/>
    </source>
</evidence>
<evidence type="ECO:0000256" key="5">
    <source>
        <dbReference type="NCBIfam" id="TIGR00020"/>
    </source>
</evidence>
<dbReference type="Gene3D" id="3.30.70.1660">
    <property type="match status" value="1"/>
</dbReference>
<dbReference type="GO" id="GO:0016149">
    <property type="term" value="F:translation release factor activity, codon specific"/>
    <property type="evidence" value="ECO:0007669"/>
    <property type="project" value="UniProtKB-UniRule"/>
</dbReference>
<evidence type="ECO:0000256" key="3">
    <source>
        <dbReference type="ARBA" id="ARBA00022917"/>
    </source>
</evidence>
<dbReference type="AlphaFoldDB" id="A0A1F4VDQ5"/>
<dbReference type="Pfam" id="PF03462">
    <property type="entry name" value="PCRF"/>
    <property type="match status" value="1"/>
</dbReference>
<keyword evidence="4" id="KW-0963">Cytoplasm</keyword>
<comment type="function">
    <text evidence="4">Peptide chain release factor 2 directs the termination of translation in response to the peptide chain termination codons UGA and UAA.</text>
</comment>
<dbReference type="GO" id="GO:0005737">
    <property type="term" value="C:cytoplasm"/>
    <property type="evidence" value="ECO:0007669"/>
    <property type="project" value="UniProtKB-SubCell"/>
</dbReference>
<comment type="similarity">
    <text evidence="1 4">Belongs to the prokaryotic/mitochondrial release factor family.</text>
</comment>
<organism evidence="7 8">
    <name type="scientific">candidate division WWE3 bacterium RIFCSPLOWO2_01_FULL_41_18</name>
    <dbReference type="NCBI Taxonomy" id="1802625"/>
    <lineage>
        <taxon>Bacteria</taxon>
        <taxon>Katanobacteria</taxon>
    </lineage>
</organism>
<dbReference type="PROSITE" id="PS00745">
    <property type="entry name" value="RF_PROK_I"/>
    <property type="match status" value="1"/>
</dbReference>
<gene>
    <name evidence="4" type="primary">prfB</name>
    <name evidence="7" type="ORF">A3A78_04125</name>
</gene>
<dbReference type="Proteomes" id="UP000176504">
    <property type="component" value="Unassembled WGS sequence"/>
</dbReference>
<name>A0A1F4VDQ5_UNCKA</name>
<evidence type="ECO:0000259" key="6">
    <source>
        <dbReference type="PROSITE" id="PS00745"/>
    </source>
</evidence>
<feature type="modified residue" description="N5-methylglutamine" evidence="4">
    <location>
        <position position="221"/>
    </location>
</feature>
<dbReference type="Gene3D" id="1.20.58.410">
    <property type="entry name" value="Release factor"/>
    <property type="match status" value="1"/>
</dbReference>
<comment type="subcellular location">
    <subcellularLocation>
        <location evidence="4">Cytoplasm</location>
    </subcellularLocation>
</comment>
<proteinExistence type="inferred from homology"/>
<feature type="domain" description="Prokaryotic-type class I peptide chain release factors" evidence="6">
    <location>
        <begin position="214"/>
        <end position="230"/>
    </location>
</feature>
<accession>A0A1F4VDQ5</accession>
<reference evidence="7 8" key="1">
    <citation type="journal article" date="2016" name="Nat. Commun.">
        <title>Thousands of microbial genomes shed light on interconnected biogeochemical processes in an aquifer system.</title>
        <authorList>
            <person name="Anantharaman K."/>
            <person name="Brown C.T."/>
            <person name="Hug L.A."/>
            <person name="Sharon I."/>
            <person name="Castelle C.J."/>
            <person name="Probst A.J."/>
            <person name="Thomas B.C."/>
            <person name="Singh A."/>
            <person name="Wilkins M.J."/>
            <person name="Karaoz U."/>
            <person name="Brodie E.L."/>
            <person name="Williams K.H."/>
            <person name="Hubbard S.S."/>
            <person name="Banfield J.F."/>
        </authorList>
    </citation>
    <scope>NUCLEOTIDE SEQUENCE [LARGE SCALE GENOMIC DNA]</scope>
</reference>
<dbReference type="InterPro" id="IPR000352">
    <property type="entry name" value="Pep_chain_release_fac_I"/>
</dbReference>
<comment type="PTM">
    <text evidence="4">Methylated by PrmC. Methylation increases the termination efficiency of RF2.</text>
</comment>
<keyword evidence="2 4" id="KW-0488">Methylation</keyword>
<dbReference type="InterPro" id="IPR005139">
    <property type="entry name" value="PCRF"/>
</dbReference>
<evidence type="ECO:0000256" key="2">
    <source>
        <dbReference type="ARBA" id="ARBA00022481"/>
    </source>
</evidence>
<dbReference type="NCBIfam" id="TIGR00020">
    <property type="entry name" value="prfB"/>
    <property type="match status" value="1"/>
</dbReference>
<evidence type="ECO:0000313" key="7">
    <source>
        <dbReference type="EMBL" id="OGC55297.1"/>
    </source>
</evidence>
<dbReference type="EMBL" id="MEVI01000003">
    <property type="protein sequence ID" value="OGC55297.1"/>
    <property type="molecule type" value="Genomic_DNA"/>
</dbReference>
<dbReference type="SMART" id="SM00937">
    <property type="entry name" value="PCRF"/>
    <property type="match status" value="1"/>
</dbReference>
<dbReference type="PANTHER" id="PTHR43116:SF3">
    <property type="entry name" value="CLASS I PEPTIDE CHAIN RELEASE FACTOR"/>
    <property type="match status" value="1"/>
</dbReference>
<dbReference type="InterPro" id="IPR045853">
    <property type="entry name" value="Pep_chain_release_fac_I_sf"/>
</dbReference>
<dbReference type="Pfam" id="PF00472">
    <property type="entry name" value="RF-1"/>
    <property type="match status" value="1"/>
</dbReference>
<evidence type="ECO:0000256" key="1">
    <source>
        <dbReference type="ARBA" id="ARBA00010835"/>
    </source>
</evidence>
<sequence length="333" mass="37917">MNEQRERFEKLKSKLGVSEKKKRLEELSKKASSEDLWKDFKKGQVLMQELSSLKKELEDVDLIELYLESEEEVELESLLKKLEIKAFLSGKYDKESAILSIHAGQGGTEACDWASTLLRMYLRYAEAKGFSVMEIDKTPGEEVGVKSITYEVDGEYAYGYLKKEAGTHRLVRLSPFNANNLRQTSFALVEVLPVINEDIEVDIKPEDLEFEAIHSSGHGGQNVNKVSTAVRLRHKPTGIVVECQTERYQGRNRELALRVLRGKLYAVEEEKLSLEKKALKGEHKSAGWGNQIRSYVLQPYKLVKDLRTNFESTNPEAVLDGNLDDFIEAEIKL</sequence>
<dbReference type="InterPro" id="IPR004374">
    <property type="entry name" value="PrfB"/>
</dbReference>
<dbReference type="SUPFAM" id="SSF75620">
    <property type="entry name" value="Release factor"/>
    <property type="match status" value="1"/>
</dbReference>